<proteinExistence type="predicted"/>
<sequence length="851" mass="93606">MEAAAGVAAAGRGVSLPMNSSQPSRKEWRVVSEHSVRNSGNEELERSKLGQSDERLIYEGREPADVDFCSVTIDGSLDNDILQQRLHSLVKQREELQQIEIDIRAQLIARGEIMEMRNTYDAQIKDHASATVQLQEQLREKDQRILELERKMDEKERELHAIRLDNEAQVWAKEDLLREQSKELQTYRRERDNSEAERAQHIKQLHDLQEHIQEKERQLIELQEQNRVAQETIIFKDEQLREAQAWITRVQEMDALQSTTNHSLQAELRDRAEQYNQLLFSCQRQFGEMERLHLHIQQLQLELADARERSGTFAESSHVSQTNSKDVSQIGQSNSGQLDISGSGTPGGSSGSLPNGNADNASFVSLGNASVQTEHVHGVPFAPSLLGMPPYIAPGQLSALHPFMMHQQGVPHSVPSHVPQSHVGHFHSMPAMSSLQHWHNTQAVSEGAQMPNEDQRSSLQTEPALLRQETNYDYDSPVNGQVIHPDYLNVKISQGVEARSLPTSNVDAQALDSVDKNYSGDTQSQQSLQQISAQFHDALRLDSLEHSNDKKEKNVNPQELQGLLVEKPSCNANMSSLEEANHAGNVSESAANASSDGVSSESFVSGSQKNTSAAIKSVETPLLDERSLLACIVRTIPPGGRIRISSTLPNRLGKMIAPLHWHDYKKKYGKLDDFVSSHPELFVIEGDYIQLREGAQEIIAATAAVAKVAAAAAATSSYSSVLPSVAVTPMAQSHRLKKAPSVDSTSGKSESNMFKEYSVVQSTPSNGVSFNIAGGVPNIKILSKSKDHLGMNGSETRSGQSVPLTVGNGTNSDKNDFGSSPSKGSIHWRANANIVGKPQGRAIGAAASSRR</sequence>
<evidence type="ECO:0000313" key="1">
    <source>
        <dbReference type="EMBL" id="KAI5657558.1"/>
    </source>
</evidence>
<dbReference type="Proteomes" id="UP001060085">
    <property type="component" value="Linkage Group LG06"/>
</dbReference>
<accession>A0ACC0AC41</accession>
<name>A0ACC0AC41_CATRO</name>
<keyword evidence="2" id="KW-1185">Reference proteome</keyword>
<dbReference type="EMBL" id="CM044706">
    <property type="protein sequence ID" value="KAI5657558.1"/>
    <property type="molecule type" value="Genomic_DNA"/>
</dbReference>
<protein>
    <submittedName>
        <fullName evidence="1">Uncharacterized protein</fullName>
    </submittedName>
</protein>
<organism evidence="1 2">
    <name type="scientific">Catharanthus roseus</name>
    <name type="common">Madagascar periwinkle</name>
    <name type="synonym">Vinca rosea</name>
    <dbReference type="NCBI Taxonomy" id="4058"/>
    <lineage>
        <taxon>Eukaryota</taxon>
        <taxon>Viridiplantae</taxon>
        <taxon>Streptophyta</taxon>
        <taxon>Embryophyta</taxon>
        <taxon>Tracheophyta</taxon>
        <taxon>Spermatophyta</taxon>
        <taxon>Magnoliopsida</taxon>
        <taxon>eudicotyledons</taxon>
        <taxon>Gunneridae</taxon>
        <taxon>Pentapetalae</taxon>
        <taxon>asterids</taxon>
        <taxon>lamiids</taxon>
        <taxon>Gentianales</taxon>
        <taxon>Apocynaceae</taxon>
        <taxon>Rauvolfioideae</taxon>
        <taxon>Vinceae</taxon>
        <taxon>Catharanthinae</taxon>
        <taxon>Catharanthus</taxon>
    </lineage>
</organism>
<gene>
    <name evidence="1" type="ORF">M9H77_26351</name>
</gene>
<evidence type="ECO:0000313" key="2">
    <source>
        <dbReference type="Proteomes" id="UP001060085"/>
    </source>
</evidence>
<reference evidence="2" key="1">
    <citation type="journal article" date="2023" name="Nat. Plants">
        <title>Single-cell RNA sequencing provides a high-resolution roadmap for understanding the multicellular compartmentation of specialized metabolism.</title>
        <authorList>
            <person name="Sun S."/>
            <person name="Shen X."/>
            <person name="Li Y."/>
            <person name="Li Y."/>
            <person name="Wang S."/>
            <person name="Li R."/>
            <person name="Zhang H."/>
            <person name="Shen G."/>
            <person name="Guo B."/>
            <person name="Wei J."/>
            <person name="Xu J."/>
            <person name="St-Pierre B."/>
            <person name="Chen S."/>
            <person name="Sun C."/>
        </authorList>
    </citation>
    <scope>NUCLEOTIDE SEQUENCE [LARGE SCALE GENOMIC DNA]</scope>
</reference>
<comment type="caution">
    <text evidence="1">The sequence shown here is derived from an EMBL/GenBank/DDBJ whole genome shotgun (WGS) entry which is preliminary data.</text>
</comment>